<gene>
    <name evidence="7" type="ORF">GFJ39_12665</name>
</gene>
<protein>
    <submittedName>
        <fullName evidence="7">ATP-binding cassette domain-containing protein</fullName>
    </submittedName>
</protein>
<evidence type="ECO:0000256" key="2">
    <source>
        <dbReference type="ARBA" id="ARBA00022448"/>
    </source>
</evidence>
<dbReference type="RefSeq" id="WP_153431675.1">
    <property type="nucleotide sequence ID" value="NZ_WIPH01000047.1"/>
</dbReference>
<name>A0A7X1STB6_9PROT</name>
<dbReference type="PANTHER" id="PTHR42711:SF5">
    <property type="entry name" value="ABC TRANSPORTER ATP-BINDING PROTEIN NATA"/>
    <property type="match status" value="1"/>
</dbReference>
<dbReference type="AlphaFoldDB" id="A0A7X1STB6"/>
<keyword evidence="2" id="KW-0813">Transport</keyword>
<dbReference type="SMART" id="SM00382">
    <property type="entry name" value="AAA"/>
    <property type="match status" value="1"/>
</dbReference>
<dbReference type="GO" id="GO:0005524">
    <property type="term" value="F:ATP binding"/>
    <property type="evidence" value="ECO:0007669"/>
    <property type="project" value="UniProtKB-KW"/>
</dbReference>
<evidence type="ECO:0000313" key="8">
    <source>
        <dbReference type="Proteomes" id="UP000432209"/>
    </source>
</evidence>
<dbReference type="InterPro" id="IPR050763">
    <property type="entry name" value="ABC_transporter_ATP-binding"/>
</dbReference>
<keyword evidence="3" id="KW-0536">Nodulation</keyword>
<evidence type="ECO:0000256" key="5">
    <source>
        <dbReference type="ARBA" id="ARBA00022840"/>
    </source>
</evidence>
<dbReference type="Gene3D" id="3.40.50.300">
    <property type="entry name" value="P-loop containing nucleotide triphosphate hydrolases"/>
    <property type="match status" value="1"/>
</dbReference>
<dbReference type="Pfam" id="PF00005">
    <property type="entry name" value="ABC_tran"/>
    <property type="match status" value="1"/>
</dbReference>
<keyword evidence="8" id="KW-1185">Reference proteome</keyword>
<sequence>MQDRNILHSAVPSSLPVEVSHLTKSFGSFRALDDVSFSIAQGETVALLGRNGAGKSTLIGCLMGFLLADGGSIDIFGHSIVALPREIRARTGFVPQTMTGFGSFRVAQLMDYIAAFYGELPPVDPALIAWADLDPKKQVRALSGGQKQRLAIVLAMRHSPEFLVLDEPVASLDPHARRDFMNLLDTYTQRTGASILISSHILSDLERLCSRLLFVRQGHVVLDVPTETFRATTRWLEHPTPNRLLAALPADIQILGQRPDALLVHGWTGDLILPEGTLTVIPDFEDAFLEITAPRTSPPDTDTPDAAA</sequence>
<keyword evidence="4" id="KW-0547">Nucleotide-binding</keyword>
<dbReference type="InterPro" id="IPR027417">
    <property type="entry name" value="P-loop_NTPase"/>
</dbReference>
<proteinExistence type="inferred from homology"/>
<evidence type="ECO:0000256" key="3">
    <source>
        <dbReference type="ARBA" id="ARBA00022458"/>
    </source>
</evidence>
<evidence type="ECO:0000259" key="6">
    <source>
        <dbReference type="PROSITE" id="PS50893"/>
    </source>
</evidence>
<feature type="domain" description="ABC transporter" evidence="6">
    <location>
        <begin position="17"/>
        <end position="242"/>
    </location>
</feature>
<keyword evidence="5 7" id="KW-0067">ATP-binding</keyword>
<dbReference type="InterPro" id="IPR017871">
    <property type="entry name" value="ABC_transporter-like_CS"/>
</dbReference>
<dbReference type="PANTHER" id="PTHR42711">
    <property type="entry name" value="ABC TRANSPORTER ATP-BINDING PROTEIN"/>
    <property type="match status" value="1"/>
</dbReference>
<comment type="caution">
    <text evidence="7">The sequence shown here is derived from an EMBL/GenBank/DDBJ whole genome shotgun (WGS) entry which is preliminary data.</text>
</comment>
<dbReference type="PROSITE" id="PS50893">
    <property type="entry name" value="ABC_TRANSPORTER_2"/>
    <property type="match status" value="1"/>
</dbReference>
<organism evidence="7 8">
    <name type="scientific">Gluconobacter aidae</name>
    <dbReference type="NCBI Taxonomy" id="2662454"/>
    <lineage>
        <taxon>Bacteria</taxon>
        <taxon>Pseudomonadati</taxon>
        <taxon>Pseudomonadota</taxon>
        <taxon>Alphaproteobacteria</taxon>
        <taxon>Acetobacterales</taxon>
        <taxon>Acetobacteraceae</taxon>
        <taxon>Gluconobacter</taxon>
    </lineage>
</organism>
<reference evidence="7 8" key="1">
    <citation type="submission" date="2019-10" db="EMBL/GenBank/DDBJ databases">
        <title>Gluconobacter aidae sp. nov., a novel species of acetic acid bacteria isolated in Thailand.</title>
        <authorList>
            <person name="Yukphan P."/>
            <person name="Charoenyingcharoen P."/>
            <person name="Malimas S."/>
            <person name="Muramatsu Y."/>
            <person name="Nakagawa Y."/>
            <person name="Tanasupawat S."/>
            <person name="Yamada Y."/>
        </authorList>
    </citation>
    <scope>NUCLEOTIDE SEQUENCE [LARGE SCALE GENOMIC DNA]</scope>
    <source>
        <strain evidence="7 8">AC10</strain>
    </source>
</reference>
<dbReference type="PROSITE" id="PS00211">
    <property type="entry name" value="ABC_TRANSPORTER_1"/>
    <property type="match status" value="1"/>
</dbReference>
<accession>A0A7X1STB6</accession>
<evidence type="ECO:0000256" key="4">
    <source>
        <dbReference type="ARBA" id="ARBA00022741"/>
    </source>
</evidence>
<dbReference type="SUPFAM" id="SSF52540">
    <property type="entry name" value="P-loop containing nucleoside triphosphate hydrolases"/>
    <property type="match status" value="1"/>
</dbReference>
<dbReference type="InterPro" id="IPR003439">
    <property type="entry name" value="ABC_transporter-like_ATP-bd"/>
</dbReference>
<comment type="similarity">
    <text evidence="1">Belongs to the ABC transporter superfamily.</text>
</comment>
<dbReference type="InterPro" id="IPR003593">
    <property type="entry name" value="AAA+_ATPase"/>
</dbReference>
<dbReference type="CDD" id="cd03230">
    <property type="entry name" value="ABC_DR_subfamily_A"/>
    <property type="match status" value="1"/>
</dbReference>
<dbReference type="Proteomes" id="UP000432209">
    <property type="component" value="Unassembled WGS sequence"/>
</dbReference>
<dbReference type="GO" id="GO:0016887">
    <property type="term" value="F:ATP hydrolysis activity"/>
    <property type="evidence" value="ECO:0007669"/>
    <property type="project" value="InterPro"/>
</dbReference>
<evidence type="ECO:0000313" key="7">
    <source>
        <dbReference type="EMBL" id="MQS00021.1"/>
    </source>
</evidence>
<evidence type="ECO:0000256" key="1">
    <source>
        <dbReference type="ARBA" id="ARBA00005417"/>
    </source>
</evidence>
<dbReference type="EMBL" id="WIPH01000047">
    <property type="protein sequence ID" value="MQS00021.1"/>
    <property type="molecule type" value="Genomic_DNA"/>
</dbReference>